<reference evidence="10 11" key="2">
    <citation type="journal article" date="2010" name="Stand. Genomic Sci.">
        <title>Complete genome sequence of Desulfohalobium retbaense type strain (HR(100)).</title>
        <authorList>
            <person name="Spring S."/>
            <person name="Nolan M."/>
            <person name="Lapidus A."/>
            <person name="Glavina Del Rio T."/>
            <person name="Copeland A."/>
            <person name="Tice H."/>
            <person name="Cheng J.F."/>
            <person name="Lucas S."/>
            <person name="Land M."/>
            <person name="Chen F."/>
            <person name="Bruce D."/>
            <person name="Goodwin L."/>
            <person name="Pitluck S."/>
            <person name="Ivanova N."/>
            <person name="Mavromatis K."/>
            <person name="Mikhailova N."/>
            <person name="Pati A."/>
            <person name="Chen A."/>
            <person name="Palaniappan K."/>
            <person name="Hauser L."/>
            <person name="Chang Y.J."/>
            <person name="Jeffries C.D."/>
            <person name="Munk C."/>
            <person name="Kiss H."/>
            <person name="Chain P."/>
            <person name="Han C."/>
            <person name="Brettin T."/>
            <person name="Detter J.C."/>
            <person name="Schuler E."/>
            <person name="Goker M."/>
            <person name="Rohde M."/>
            <person name="Bristow J."/>
            <person name="Eisen J.A."/>
            <person name="Markowitz V."/>
            <person name="Hugenholtz P."/>
            <person name="Kyrpides N.C."/>
            <person name="Klenk H.P."/>
        </authorList>
    </citation>
    <scope>NUCLEOTIDE SEQUENCE [LARGE SCALE GENOMIC DNA]</scope>
    <source>
        <strain evidence="11">ATCC 49802 / DSM 20745 / S 6022</strain>
    </source>
</reference>
<dbReference type="SUPFAM" id="SSF46548">
    <property type="entry name" value="alpha-helical ferredoxin"/>
    <property type="match status" value="1"/>
</dbReference>
<evidence type="ECO:0000259" key="9">
    <source>
        <dbReference type="PROSITE" id="PS51379"/>
    </source>
</evidence>
<organism evidence="10 11">
    <name type="scientific">Sphaerobacter thermophilus (strain ATCC 49802 / DSM 20745 / KCCM 41009 / NCIMB 13125 / S 6022)</name>
    <dbReference type="NCBI Taxonomy" id="479434"/>
    <lineage>
        <taxon>Bacteria</taxon>
        <taxon>Pseudomonadati</taxon>
        <taxon>Thermomicrobiota</taxon>
        <taxon>Thermomicrobia</taxon>
        <taxon>Sphaerobacterales</taxon>
        <taxon>Sphaerobacterineae</taxon>
        <taxon>Sphaerobacteraceae</taxon>
        <taxon>Sphaerobacter</taxon>
    </lineage>
</organism>
<dbReference type="Pfam" id="PF13484">
    <property type="entry name" value="Fer4_16"/>
    <property type="match status" value="1"/>
</dbReference>
<evidence type="ECO:0000256" key="2">
    <source>
        <dbReference type="ARBA" id="ARBA00022490"/>
    </source>
</evidence>
<dbReference type="InterPro" id="IPR016024">
    <property type="entry name" value="ARM-type_fold"/>
</dbReference>
<keyword evidence="5" id="KW-0671">Queuosine biosynthesis</keyword>
<proteinExistence type="predicted"/>
<dbReference type="PANTHER" id="PTHR30002:SF4">
    <property type="entry name" value="EPOXYQUEUOSINE REDUCTASE"/>
    <property type="match status" value="1"/>
</dbReference>
<evidence type="ECO:0000313" key="10">
    <source>
        <dbReference type="EMBL" id="ACZ37899.1"/>
    </source>
</evidence>
<evidence type="ECO:0000256" key="3">
    <source>
        <dbReference type="ARBA" id="ARBA00022694"/>
    </source>
</evidence>
<keyword evidence="7" id="KW-0408">Iron</keyword>
<dbReference type="InParanoid" id="D1C7R6"/>
<accession>D1C7R6</accession>
<dbReference type="NCBIfam" id="TIGR00276">
    <property type="entry name" value="tRNA epoxyqueuosine(34) reductase QueG"/>
    <property type="match status" value="1"/>
</dbReference>
<dbReference type="InterPro" id="IPR017896">
    <property type="entry name" value="4Fe4S_Fe-S-bd"/>
</dbReference>
<dbReference type="Pfam" id="PF13646">
    <property type="entry name" value="HEAT_2"/>
    <property type="match status" value="1"/>
</dbReference>
<dbReference type="FunCoup" id="D1C7R6">
    <property type="interactions" value="151"/>
</dbReference>
<dbReference type="GO" id="GO:0008616">
    <property type="term" value="P:tRNA queuosine(34) biosynthetic process"/>
    <property type="evidence" value="ECO:0007669"/>
    <property type="project" value="UniProtKB-KW"/>
</dbReference>
<dbReference type="PROSITE" id="PS00198">
    <property type="entry name" value="4FE4S_FER_1"/>
    <property type="match status" value="1"/>
</dbReference>
<evidence type="ECO:0000256" key="4">
    <source>
        <dbReference type="ARBA" id="ARBA00022723"/>
    </source>
</evidence>
<dbReference type="InterPro" id="IPR004453">
    <property type="entry name" value="QueG"/>
</dbReference>
<dbReference type="EMBL" id="CP001823">
    <property type="protein sequence ID" value="ACZ37899.1"/>
    <property type="molecule type" value="Genomic_DNA"/>
</dbReference>
<dbReference type="PROSITE" id="PS51379">
    <property type="entry name" value="4FE4S_FER_2"/>
    <property type="match status" value="1"/>
</dbReference>
<dbReference type="RefSeq" id="WP_012870946.1">
    <property type="nucleotide sequence ID" value="NC_013523.1"/>
</dbReference>
<dbReference type="PANTHER" id="PTHR30002">
    <property type="entry name" value="EPOXYQUEUOSINE REDUCTASE"/>
    <property type="match status" value="1"/>
</dbReference>
<dbReference type="GO" id="GO:0051539">
    <property type="term" value="F:4 iron, 4 sulfur cluster binding"/>
    <property type="evidence" value="ECO:0007669"/>
    <property type="project" value="UniProtKB-KW"/>
</dbReference>
<evidence type="ECO:0000256" key="6">
    <source>
        <dbReference type="ARBA" id="ARBA00023002"/>
    </source>
</evidence>
<evidence type="ECO:0000256" key="1">
    <source>
        <dbReference type="ARBA" id="ARBA00022485"/>
    </source>
</evidence>
<reference evidence="11" key="1">
    <citation type="submission" date="2009-11" db="EMBL/GenBank/DDBJ databases">
        <title>The complete chromosome 1 of Sphaerobacter thermophilus DSM 20745.</title>
        <authorList>
            <person name="Lucas S."/>
            <person name="Copeland A."/>
            <person name="Lapidus A."/>
            <person name="Glavina del Rio T."/>
            <person name="Dalin E."/>
            <person name="Tice H."/>
            <person name="Bruce D."/>
            <person name="Goodwin L."/>
            <person name="Pitluck S."/>
            <person name="Kyrpides N."/>
            <person name="Mavromatis K."/>
            <person name="Ivanova N."/>
            <person name="Mikhailova N."/>
            <person name="LaButti K.M."/>
            <person name="Clum A."/>
            <person name="Sun H.I."/>
            <person name="Brettin T."/>
            <person name="Detter J.C."/>
            <person name="Han C."/>
            <person name="Larimer F."/>
            <person name="Land M."/>
            <person name="Hauser L."/>
            <person name="Markowitz V."/>
            <person name="Cheng J.F."/>
            <person name="Hugenholtz P."/>
            <person name="Woyke T."/>
            <person name="Wu D."/>
            <person name="Steenblock K."/>
            <person name="Schneider S."/>
            <person name="Pukall R."/>
            <person name="Goeker M."/>
            <person name="Klenk H.P."/>
            <person name="Eisen J.A."/>
        </authorList>
    </citation>
    <scope>NUCLEOTIDE SEQUENCE [LARGE SCALE GENOMIC DNA]</scope>
    <source>
        <strain evidence="11">ATCC 49802 / DSM 20745 / S 6022</strain>
    </source>
</reference>
<gene>
    <name evidence="10" type="ordered locus">Sthe_0461</name>
</gene>
<name>D1C7R6_SPHTD</name>
<keyword evidence="8" id="KW-0411">Iron-sulfur</keyword>
<keyword evidence="11" id="KW-1185">Reference proteome</keyword>
<dbReference type="STRING" id="479434.Sthe_0461"/>
<keyword evidence="1" id="KW-0004">4Fe-4S</keyword>
<dbReference type="Gene3D" id="1.25.10.10">
    <property type="entry name" value="Leucine-rich Repeat Variant"/>
    <property type="match status" value="1"/>
</dbReference>
<dbReference type="Proteomes" id="UP000002027">
    <property type="component" value="Chromosome 1"/>
</dbReference>
<dbReference type="HOGENOM" id="CLU_030790_0_1_0"/>
<keyword evidence="4" id="KW-0479">Metal-binding</keyword>
<dbReference type="Gene3D" id="3.30.70.20">
    <property type="match status" value="1"/>
</dbReference>
<evidence type="ECO:0000256" key="7">
    <source>
        <dbReference type="ARBA" id="ARBA00023004"/>
    </source>
</evidence>
<dbReference type="AlphaFoldDB" id="D1C7R6"/>
<sequence>MSAITHARLRRLAAECRLALLGVTTAEPFDGLAELLVERIRTGHMDGLDWFTEERARFSADPRNLHPTARSIVSVGLPYWQPDVAPPDDGVPRGRISRYAWGRDYHKTLKTRMRDLHARLEEELGRPIEARALVDTARIVDRAAAARSGLGWYGKNTMILVPGHGSWVMLGELVLDIEVEPLPALRPKCGRCTRCLDACPTGALVDAYRLHTPRCISYLTIELRGPIPRDLRPLMGSWVFGCDICQEVCPYTGAAAPSDDPAVQPERIEHAFPSLHWLLTMSEEEFRTVYRGRAVLRAKRGGLARNAAVALGNIGSDADLGLLEEVAATHDIPLVRGHAAWAMARIDAAATAPILRRLHDREPDPAVRAEIAATLNAPPPARCRDAA</sequence>
<dbReference type="GO" id="GO:0052693">
    <property type="term" value="F:epoxyqueuosine reductase activity"/>
    <property type="evidence" value="ECO:0007669"/>
    <property type="project" value="TreeGrafter"/>
</dbReference>
<dbReference type="InterPro" id="IPR017900">
    <property type="entry name" value="4Fe4S_Fe_S_CS"/>
</dbReference>
<keyword evidence="2" id="KW-0963">Cytoplasm</keyword>
<keyword evidence="6" id="KW-0560">Oxidoreductase</keyword>
<dbReference type="InterPro" id="IPR013542">
    <property type="entry name" value="QueG_DUF1730"/>
</dbReference>
<evidence type="ECO:0000313" key="11">
    <source>
        <dbReference type="Proteomes" id="UP000002027"/>
    </source>
</evidence>
<evidence type="ECO:0000256" key="5">
    <source>
        <dbReference type="ARBA" id="ARBA00022785"/>
    </source>
</evidence>
<evidence type="ECO:0000256" key="8">
    <source>
        <dbReference type="ARBA" id="ARBA00023014"/>
    </source>
</evidence>
<dbReference type="InterPro" id="IPR011989">
    <property type="entry name" value="ARM-like"/>
</dbReference>
<dbReference type="GO" id="GO:0046872">
    <property type="term" value="F:metal ion binding"/>
    <property type="evidence" value="ECO:0007669"/>
    <property type="project" value="UniProtKB-KW"/>
</dbReference>
<dbReference type="eggNOG" id="COG1600">
    <property type="taxonomic scope" value="Bacteria"/>
</dbReference>
<dbReference type="KEGG" id="sti:Sthe_0461"/>
<keyword evidence="3" id="KW-0819">tRNA processing</keyword>
<feature type="domain" description="4Fe-4S ferredoxin-type" evidence="9">
    <location>
        <begin position="181"/>
        <end position="209"/>
    </location>
</feature>
<dbReference type="Pfam" id="PF08331">
    <property type="entry name" value="QueG_DUF1730"/>
    <property type="match status" value="1"/>
</dbReference>
<protein>
    <recommendedName>
        <fullName evidence="9">4Fe-4S ferredoxin-type domain-containing protein</fullName>
    </recommendedName>
</protein>
<dbReference type="SUPFAM" id="SSF48371">
    <property type="entry name" value="ARM repeat"/>
    <property type="match status" value="1"/>
</dbReference>